<dbReference type="Proteomes" id="UP000297907">
    <property type="component" value="Unassembled WGS sequence"/>
</dbReference>
<reference evidence="3 4" key="1">
    <citation type="submission" date="2019-03" db="EMBL/GenBank/DDBJ databases">
        <title>Genomics of glacier-inhabiting Cryobacterium strains.</title>
        <authorList>
            <person name="Liu Q."/>
            <person name="Xin Y.-H."/>
        </authorList>
    </citation>
    <scope>NUCLEOTIDE SEQUENCE [LARGE SCALE GENOMIC DNA]</scope>
    <source>
        <strain evidence="3 4">RHLS22-1</strain>
    </source>
</reference>
<dbReference type="InterPro" id="IPR050320">
    <property type="entry name" value="N5-glutamine_MTase"/>
</dbReference>
<feature type="compositionally biased region" description="Low complexity" evidence="1">
    <location>
        <begin position="17"/>
        <end position="44"/>
    </location>
</feature>
<keyword evidence="3" id="KW-0489">Methyltransferase</keyword>
<feature type="region of interest" description="Disordered" evidence="1">
    <location>
        <begin position="1"/>
        <end position="46"/>
    </location>
</feature>
<dbReference type="RefSeq" id="WP_134454754.1">
    <property type="nucleotide sequence ID" value="NZ_SOFL01000049.1"/>
</dbReference>
<proteinExistence type="predicted"/>
<dbReference type="PANTHER" id="PTHR18895">
    <property type="entry name" value="HEMK METHYLTRANSFERASE"/>
    <property type="match status" value="1"/>
</dbReference>
<gene>
    <name evidence="3" type="ORF">E3O42_15230</name>
</gene>
<evidence type="ECO:0000259" key="2">
    <source>
        <dbReference type="Pfam" id="PF05175"/>
    </source>
</evidence>
<evidence type="ECO:0000256" key="1">
    <source>
        <dbReference type="SAM" id="MobiDB-lite"/>
    </source>
</evidence>
<comment type="caution">
    <text evidence="3">The sequence shown here is derived from an EMBL/GenBank/DDBJ whole genome shotgun (WGS) entry which is preliminary data.</text>
</comment>
<feature type="domain" description="Methyltransferase small" evidence="2">
    <location>
        <begin position="224"/>
        <end position="310"/>
    </location>
</feature>
<dbReference type="OrthoDB" id="267914at2"/>
<dbReference type="GO" id="GO:0036009">
    <property type="term" value="F:protein-glutamine N-methyltransferase activity"/>
    <property type="evidence" value="ECO:0007669"/>
    <property type="project" value="TreeGrafter"/>
</dbReference>
<dbReference type="SUPFAM" id="SSF53335">
    <property type="entry name" value="S-adenosyl-L-methionine-dependent methyltransferases"/>
    <property type="match status" value="1"/>
</dbReference>
<dbReference type="EMBL" id="SOFL01000049">
    <property type="protein sequence ID" value="TFB98716.1"/>
    <property type="molecule type" value="Genomic_DNA"/>
</dbReference>
<dbReference type="PROSITE" id="PS00092">
    <property type="entry name" value="N6_MTASE"/>
    <property type="match status" value="1"/>
</dbReference>
<dbReference type="AlphaFoldDB" id="A0A4R8W094"/>
<dbReference type="GO" id="GO:0003676">
    <property type="term" value="F:nucleic acid binding"/>
    <property type="evidence" value="ECO:0007669"/>
    <property type="project" value="InterPro"/>
</dbReference>
<dbReference type="Pfam" id="PF05175">
    <property type="entry name" value="MTS"/>
    <property type="match status" value="1"/>
</dbReference>
<evidence type="ECO:0000313" key="4">
    <source>
        <dbReference type="Proteomes" id="UP000297907"/>
    </source>
</evidence>
<dbReference type="CDD" id="cd02440">
    <property type="entry name" value="AdoMet_MTases"/>
    <property type="match status" value="1"/>
</dbReference>
<dbReference type="InterPro" id="IPR029063">
    <property type="entry name" value="SAM-dependent_MTases_sf"/>
</dbReference>
<organism evidence="3 4">
    <name type="scientific">Cryobacterium adonitolivorans</name>
    <dbReference type="NCBI Taxonomy" id="1259189"/>
    <lineage>
        <taxon>Bacteria</taxon>
        <taxon>Bacillati</taxon>
        <taxon>Actinomycetota</taxon>
        <taxon>Actinomycetes</taxon>
        <taxon>Micrococcales</taxon>
        <taxon>Microbacteriaceae</taxon>
        <taxon>Cryobacterium</taxon>
    </lineage>
</organism>
<dbReference type="PANTHER" id="PTHR18895:SF74">
    <property type="entry name" value="MTRF1L RELEASE FACTOR GLUTAMINE METHYLTRANSFERASE"/>
    <property type="match status" value="1"/>
</dbReference>
<dbReference type="InterPro" id="IPR007848">
    <property type="entry name" value="Small_mtfrase_dom"/>
</dbReference>
<dbReference type="Gene3D" id="3.40.50.150">
    <property type="entry name" value="Vaccinia Virus protein VP39"/>
    <property type="match status" value="1"/>
</dbReference>
<protein>
    <submittedName>
        <fullName evidence="3">Class I SAM-dependent methyltransferase</fullName>
    </submittedName>
</protein>
<name>A0A4R8W094_9MICO</name>
<sequence length="411" mass="43642">MNTPDSADAPESGLTVARAPDAAASDAAASDAAAGAAPHTAPADIRWRTGDAEHTARWHSEGGWPAPKRVVVVDDTLTADAAYRLAKSGTGLLWQGDFQNARQLLTAMARRVDRRRRTPADTLKAAFEVHRAEALRRARLLGLVLVSLDADHTLGLRRAPDVRQACDEAYGPGTEPSILSLRELLGVIGAHEWRVKGVPVAALGDRIHPHYGVFSPVRGEYLDLVATAPLPATGVAFDIGTGSGVIAAILARRGIDRVVATDMEPRALACARENLGRLGLADRVDVIEADLFPPGRADLVVCNPPWLPASAATSTDAAVYDPDSRMLRGFLAGLAGHLTGDGEGWLIISNLAELLGLRSRGELLDLIDDAGLSVAARLDTRPTHRKVSDATDPLHDARAAEVTSLWRLRPA</sequence>
<dbReference type="GO" id="GO:0032259">
    <property type="term" value="P:methylation"/>
    <property type="evidence" value="ECO:0007669"/>
    <property type="project" value="UniProtKB-KW"/>
</dbReference>
<dbReference type="InterPro" id="IPR002052">
    <property type="entry name" value="DNA_methylase_N6_adenine_CS"/>
</dbReference>
<keyword evidence="3" id="KW-0808">Transferase</keyword>
<evidence type="ECO:0000313" key="3">
    <source>
        <dbReference type="EMBL" id="TFB98716.1"/>
    </source>
</evidence>
<accession>A0A4R8W094</accession>
<keyword evidence="4" id="KW-1185">Reference proteome</keyword>